<dbReference type="GeneID" id="63779140"/>
<proteinExistence type="predicted"/>
<accession>A0A1Y2E7S5</accession>
<evidence type="ECO:0000313" key="1">
    <source>
        <dbReference type="EMBL" id="ORY67618.1"/>
    </source>
</evidence>
<gene>
    <name evidence="1" type="ORF">BCR38DRAFT_472979</name>
</gene>
<dbReference type="RefSeq" id="XP_040718242.1">
    <property type="nucleotide sequence ID" value="XM_040862928.1"/>
</dbReference>
<evidence type="ECO:0000313" key="2">
    <source>
        <dbReference type="Proteomes" id="UP000193689"/>
    </source>
</evidence>
<name>A0A1Y2E7S5_9PEZI</name>
<protein>
    <submittedName>
        <fullName evidence="1">Uncharacterized protein</fullName>
    </submittedName>
</protein>
<dbReference type="EMBL" id="MCFJ01000004">
    <property type="protein sequence ID" value="ORY67618.1"/>
    <property type="molecule type" value="Genomic_DNA"/>
</dbReference>
<reference evidence="1 2" key="1">
    <citation type="submission" date="2016-07" db="EMBL/GenBank/DDBJ databases">
        <title>Pervasive Adenine N6-methylation of Active Genes in Fungi.</title>
        <authorList>
            <consortium name="DOE Joint Genome Institute"/>
            <person name="Mondo S.J."/>
            <person name="Dannebaum R.O."/>
            <person name="Kuo R.C."/>
            <person name="Labutti K."/>
            <person name="Haridas S."/>
            <person name="Kuo A."/>
            <person name="Salamov A."/>
            <person name="Ahrendt S.R."/>
            <person name="Lipzen A."/>
            <person name="Sullivan W."/>
            <person name="Andreopoulos W.B."/>
            <person name="Clum A."/>
            <person name="Lindquist E."/>
            <person name="Daum C."/>
            <person name="Ramamoorthy G.K."/>
            <person name="Gryganskyi A."/>
            <person name="Culley D."/>
            <person name="Magnuson J.K."/>
            <person name="James T.Y."/>
            <person name="O'Malley M.A."/>
            <person name="Stajich J.E."/>
            <person name="Spatafora J.W."/>
            <person name="Visel A."/>
            <person name="Grigoriev I.V."/>
        </authorList>
    </citation>
    <scope>NUCLEOTIDE SEQUENCE [LARGE SCALE GENOMIC DNA]</scope>
    <source>
        <strain evidence="1 2">CBS 129021</strain>
    </source>
</reference>
<dbReference type="InParanoid" id="A0A1Y2E7S5"/>
<dbReference type="Proteomes" id="UP000193689">
    <property type="component" value="Unassembled WGS sequence"/>
</dbReference>
<keyword evidence="2" id="KW-1185">Reference proteome</keyword>
<organism evidence="1 2">
    <name type="scientific">Pseudomassariella vexata</name>
    <dbReference type="NCBI Taxonomy" id="1141098"/>
    <lineage>
        <taxon>Eukaryota</taxon>
        <taxon>Fungi</taxon>
        <taxon>Dikarya</taxon>
        <taxon>Ascomycota</taxon>
        <taxon>Pezizomycotina</taxon>
        <taxon>Sordariomycetes</taxon>
        <taxon>Xylariomycetidae</taxon>
        <taxon>Amphisphaeriales</taxon>
        <taxon>Pseudomassariaceae</taxon>
        <taxon>Pseudomassariella</taxon>
    </lineage>
</organism>
<comment type="caution">
    <text evidence="1">The sequence shown here is derived from an EMBL/GenBank/DDBJ whole genome shotgun (WGS) entry which is preliminary data.</text>
</comment>
<sequence>MLHLLDLPREVRNEIWQYYILLVNGEIKPLFDTNKQLREELLLAGVTTQGCIVFIEGHDYCRTITVRIPTRRELRESAHPLHGVQEMPVSIADVSTLRAGDFLETLAQKIKMAYVCFGGPNVDIPTIGRACAVRLIETLQATRRGSPFSVYWSYGEGGSWVGRKRLKPREHSVQYKEGGYLDIEWNAIHKPGYRKGLNTQWW</sequence>
<dbReference type="AlphaFoldDB" id="A0A1Y2E7S5"/>